<keyword evidence="2" id="KW-1185">Reference proteome</keyword>
<dbReference type="AlphaFoldDB" id="A0A7X4GRM7"/>
<protein>
    <submittedName>
        <fullName evidence="1">Uncharacterized protein</fullName>
    </submittedName>
</protein>
<evidence type="ECO:0000313" key="1">
    <source>
        <dbReference type="EMBL" id="MYM67876.1"/>
    </source>
</evidence>
<reference evidence="1 2" key="1">
    <citation type="submission" date="2019-12" db="EMBL/GenBank/DDBJ databases">
        <title>Novel species isolated from a subtropical stream in China.</title>
        <authorList>
            <person name="Lu H."/>
        </authorList>
    </citation>
    <scope>NUCLEOTIDE SEQUENCE [LARGE SCALE GENOMIC DNA]</scope>
    <source>
        <strain evidence="1 2">FT55W</strain>
    </source>
</reference>
<evidence type="ECO:0000313" key="2">
    <source>
        <dbReference type="Proteomes" id="UP000450012"/>
    </source>
</evidence>
<name>A0A7X4GRM7_9BURK</name>
<comment type="caution">
    <text evidence="1">The sequence shown here is derived from an EMBL/GenBank/DDBJ whole genome shotgun (WGS) entry which is preliminary data.</text>
</comment>
<proteinExistence type="predicted"/>
<dbReference type="EMBL" id="WWCK01000004">
    <property type="protein sequence ID" value="MYM67876.1"/>
    <property type="molecule type" value="Genomic_DNA"/>
</dbReference>
<gene>
    <name evidence="1" type="ORF">GTP45_13670</name>
</gene>
<dbReference type="RefSeq" id="WP_161014437.1">
    <property type="nucleotide sequence ID" value="NZ_WWCK01000004.1"/>
</dbReference>
<sequence length="131" mass="14367">MADNPPLLAAASNSPEMLYVRMYHETIDALNSAIAKCDVLATSATDAGVRSDARARYLEARRDKHLAEELYYAWESGSDTTVHAPSQEVLDVTIKLAKELADITTSEKKLTKIIELFTKVATAFTSLHPNA</sequence>
<accession>A0A7X4GRM7</accession>
<dbReference type="Proteomes" id="UP000450012">
    <property type="component" value="Unassembled WGS sequence"/>
</dbReference>
<organism evidence="1 2">
    <name type="scientific">Duganella rivi</name>
    <dbReference type="NCBI Taxonomy" id="2666083"/>
    <lineage>
        <taxon>Bacteria</taxon>
        <taxon>Pseudomonadati</taxon>
        <taxon>Pseudomonadota</taxon>
        <taxon>Betaproteobacteria</taxon>
        <taxon>Burkholderiales</taxon>
        <taxon>Oxalobacteraceae</taxon>
        <taxon>Telluria group</taxon>
        <taxon>Duganella</taxon>
    </lineage>
</organism>